<proteinExistence type="predicted"/>
<comment type="caution">
    <text evidence="3">The sequence shown here is derived from an EMBL/GenBank/DDBJ whole genome shotgun (WGS) entry which is preliminary data.</text>
</comment>
<name>A0A8S9L9F1_BRACR</name>
<protein>
    <recommendedName>
        <fullName evidence="2">Transposase-associated domain-containing protein</fullName>
    </recommendedName>
</protein>
<evidence type="ECO:0000256" key="1">
    <source>
        <dbReference type="SAM" id="MobiDB-lite"/>
    </source>
</evidence>
<feature type="compositionally biased region" description="Basic and acidic residues" evidence="1">
    <location>
        <begin position="136"/>
        <end position="147"/>
    </location>
</feature>
<evidence type="ECO:0000259" key="2">
    <source>
        <dbReference type="Pfam" id="PF13963"/>
    </source>
</evidence>
<feature type="domain" description="Transposase-associated" evidence="2">
    <location>
        <begin position="8"/>
        <end position="88"/>
    </location>
</feature>
<organism evidence="3">
    <name type="scientific">Brassica cretica</name>
    <name type="common">Mustard</name>
    <dbReference type="NCBI Taxonomy" id="69181"/>
    <lineage>
        <taxon>Eukaryota</taxon>
        <taxon>Viridiplantae</taxon>
        <taxon>Streptophyta</taxon>
        <taxon>Embryophyta</taxon>
        <taxon>Tracheophyta</taxon>
        <taxon>Spermatophyta</taxon>
        <taxon>Magnoliopsida</taxon>
        <taxon>eudicotyledons</taxon>
        <taxon>Gunneridae</taxon>
        <taxon>Pentapetalae</taxon>
        <taxon>rosids</taxon>
        <taxon>malvids</taxon>
        <taxon>Brassicales</taxon>
        <taxon>Brassicaceae</taxon>
        <taxon>Brassiceae</taxon>
        <taxon>Brassica</taxon>
    </lineage>
</organism>
<reference evidence="3" key="1">
    <citation type="submission" date="2019-12" db="EMBL/GenBank/DDBJ databases">
        <title>Genome sequencing and annotation of Brassica cretica.</title>
        <authorList>
            <person name="Studholme D.J."/>
            <person name="Sarris P.F."/>
        </authorList>
    </citation>
    <scope>NUCLEOTIDE SEQUENCE</scope>
    <source>
        <strain evidence="3">PFS-102/07</strain>
        <tissue evidence="3">Leaf</tissue>
    </source>
</reference>
<gene>
    <name evidence="3" type="ORF">F2Q70_00025701</name>
</gene>
<dbReference type="Pfam" id="PF13963">
    <property type="entry name" value="Transpos_assoc"/>
    <property type="match status" value="1"/>
</dbReference>
<sequence length="168" mass="19657">MSSSNYFRSWIDRPHLDPNTRLLTEEYQRGITEFMGLVHRQPEAKTGMLRCPCSNCKNRKVIKEWDVWTHLYLSGFTRSYKIWYHHGETDYEHGSTSEPQPAVRLEEPEDEWVKEVKTVANDNESMHPVTVLGPLKRNDTKASRFRDSSQNPPGSPLSAELIRAQRRR</sequence>
<dbReference type="AlphaFoldDB" id="A0A8S9L9F1"/>
<accession>A0A8S9L9F1</accession>
<feature type="region of interest" description="Disordered" evidence="1">
    <location>
        <begin position="123"/>
        <end position="168"/>
    </location>
</feature>
<dbReference type="EMBL" id="QGKY02000094">
    <property type="protein sequence ID" value="KAF2601998.1"/>
    <property type="molecule type" value="Genomic_DNA"/>
</dbReference>
<evidence type="ECO:0000313" key="3">
    <source>
        <dbReference type="EMBL" id="KAF2601998.1"/>
    </source>
</evidence>
<dbReference type="InterPro" id="IPR029480">
    <property type="entry name" value="Transpos_assoc"/>
</dbReference>